<comment type="caution">
    <text evidence="1">The sequence shown here is derived from an EMBL/GenBank/DDBJ whole genome shotgun (WGS) entry which is preliminary data.</text>
</comment>
<proteinExistence type="predicted"/>
<organism evidence="1 2">
    <name type="scientific">Eretmocerus hayati</name>
    <dbReference type="NCBI Taxonomy" id="131215"/>
    <lineage>
        <taxon>Eukaryota</taxon>
        <taxon>Metazoa</taxon>
        <taxon>Ecdysozoa</taxon>
        <taxon>Arthropoda</taxon>
        <taxon>Hexapoda</taxon>
        <taxon>Insecta</taxon>
        <taxon>Pterygota</taxon>
        <taxon>Neoptera</taxon>
        <taxon>Endopterygota</taxon>
        <taxon>Hymenoptera</taxon>
        <taxon>Apocrita</taxon>
        <taxon>Proctotrupomorpha</taxon>
        <taxon>Chalcidoidea</taxon>
        <taxon>Aphelinidae</taxon>
        <taxon>Aphelininae</taxon>
        <taxon>Eretmocerus</taxon>
    </lineage>
</organism>
<keyword evidence="2" id="KW-1185">Reference proteome</keyword>
<dbReference type="EMBL" id="CM056742">
    <property type="protein sequence ID" value="KAJ8676764.1"/>
    <property type="molecule type" value="Genomic_DNA"/>
</dbReference>
<sequence length="2091" mass="236128">MSVVLSLNDRDRRLDVGLLQSGKFQEALDGLDKWLADTEEMVANQKPASSDYKVVKAQLQEQKFLTKMLLDRQNSMSSLYSMGQEVAANADVKERKSIERQLNNLMGRFDNLSEGAAERMRCLEKAMAVARQFEEKLGPLCVWLERGEAAVREMELVPTDEEKIQRCITEHTTLHAEILARKSAFSELTDCASALMTLVGEDEANALADKLQEVTDRYGVLVERSESVGSLLQRSRQALRHLVLTYQQLQAWMENMESQLGKYRVLAAHPERLHQQLTELTELGDELASRQRELDSTNEAGLELMSHIASDEALQLKDKLDSLQRRHAELVSRCGELLRRAGEAMPLVQQFHERHGLLSNWMQMAEQLLDSSVSSSSGVRDTISTSAGSSHHQTRASSSGGACDEECIARLELELAEQRGLLDRINALGPQLCALSPGEGAASIEAIVTRDNRRFDAIAEQIQRRAERIRLGKQRELEVLGDLDELLEWFREADGQLRNAEPPSSEPEVIRVQLREQRALGDDVAGQRARARDVLSAAKRLLRESSALLLLRQRPTPVVHSTLAGGTISGITSVDTNEEGAAAVRERCDELREIVDTVSSLSVERLGALEQALPLAEHLRDSHADLAAWLDEAEQQVAQLPLPALRADLIAMQQDRNELLLQSITEHKPLVDKLNKTGEALQRLVNEEDAARLQELLDTDNARYLALRAELRARQQTLEQALQESALFSDKLEGMLRALGGTAEQLRAQEPVSAHPTRLREQMDENGALADELAQRSEAFAAVKRAADDVIGKAASRPGDPAISDIKRKLERLNKLWAELQQGTTERERSLDETLAVAERFWRELAGVMATLAELQDALAAQAPPAAQPTAIERQQVALNEIRQEIDQTKPEVDQVRQSGHELMGLCGEPDKPEVRKHIEDLDQAWDSVTALYARREENLIDAMEKAMEFHGTLADMQNFLEQAEHEFAALGPLGSDIAEVKRQIIELSKFKSGVDPHMVKVESLNRQAAELTEKTSTEQAQSIKEPLGAVNRRWDALLNSMVERQRLLDNALLRLGQFQHALDELLVWIERSGRNLNELRPIAGEAQLIEVELAKLKVLVNDVHAHQTSVDTLNDAGRQLIEDGAGSAEASSTSEKLATLNRCWRELLERSAERQRELEDALRDARAFGAEVQDLIAWLGDIDSTIVASKPVGGLPETASEQLERFMELYNELEHHRPKVEAALQRGKEYQRRTAEAGLAGATGASSLGGTLRTLKQRWDSVTARANDKKIKLEIALKEATEFHDALAAFVDWLSGAERLLAGLRPVSRIMDTILCQIDEHKAFQKDVSAHRENMLNLDKKGTHLKYFSQKQDVILIKNLLVSVQHRWERVVSKSAERTRALDHGYKEAREFHEAWSGLMGWLDQTEHALEQLAAADGGSSEPESIKLRLQRQREIQKEISAKQPAYDTTMRCGKQLKDKAPKSDEGALRELLAQLKAKWTSVSAASMDRQRRLEEALLYSGQFKDALQALMEWLRKAEQQLANCGPLHGDLDTVTGLLEQHRCFEADLESRALQMDSVNRSGRELEAKAQLDDATNIKQQLIELGALWSSVTKLAEAKATRLAEAMGQAERLHKAVHVLLEWLSDAEMKLRFAGQFPEDELESKQQLQEHEAFIRELETKEIEKNETLELAHAILAKAHPDGASVIKHWIHIIQSRWDEVAAWAEQRNHKLQDHVQALQDLDNLLDELLAWLEGLANTLITLEAEPLPDDRLALEALITEHREFMESTSKRQNEVDQICKARQMKPARDLRKPLKSKAPMLTRASPAIDKTSDGLLPHIGPRFPPKGSKGAEPEFRNPRVKLLWDRWRNVWMLAWERQKRLQDKLNYIDELERVANFSWEDWRRRFLKFMNHKKSRLTDLFRKMDKNNDGLIPRDDFIQGIINTKFDTSRLEMGAVADLFDRHGEGLIDWKEFIAALRPDWEERRTYNDDDKIHDEVKRLVMLCTCRQKFRVFQVGEGKYRFGDSQKLRLVRILRSTVMVRVGGGWVALDEFLVKNDPCRAKGRTNIELREQFILADGVSQSMTAFRSKLSPISSLQRNQLSSAGPITK</sequence>
<accession>A0ACC2NZS0</accession>
<gene>
    <name evidence="1" type="ORF">QAD02_012551</name>
</gene>
<feature type="non-terminal residue" evidence="1">
    <location>
        <position position="2091"/>
    </location>
</feature>
<evidence type="ECO:0000313" key="2">
    <source>
        <dbReference type="Proteomes" id="UP001239111"/>
    </source>
</evidence>
<dbReference type="Proteomes" id="UP001239111">
    <property type="component" value="Chromosome 2"/>
</dbReference>
<name>A0ACC2NZS0_9HYME</name>
<protein>
    <submittedName>
        <fullName evidence="1">Uncharacterized protein</fullName>
    </submittedName>
</protein>
<reference evidence="1" key="1">
    <citation type="submission" date="2023-04" db="EMBL/GenBank/DDBJ databases">
        <title>A chromosome-level genome assembly of the parasitoid wasp Eretmocerus hayati.</title>
        <authorList>
            <person name="Zhong Y."/>
            <person name="Liu S."/>
            <person name="Liu Y."/>
        </authorList>
    </citation>
    <scope>NUCLEOTIDE SEQUENCE</scope>
    <source>
        <strain evidence="1">ZJU_SS_LIU_2023</strain>
    </source>
</reference>
<evidence type="ECO:0000313" key="1">
    <source>
        <dbReference type="EMBL" id="KAJ8676764.1"/>
    </source>
</evidence>